<feature type="domain" description="DUF218" evidence="1">
    <location>
        <begin position="39"/>
        <end position="170"/>
    </location>
</feature>
<dbReference type="InterPro" id="IPR014729">
    <property type="entry name" value="Rossmann-like_a/b/a_fold"/>
</dbReference>
<comment type="caution">
    <text evidence="2">The sequence shown here is derived from an EMBL/GenBank/DDBJ whole genome shotgun (WGS) entry which is preliminary data.</text>
</comment>
<proteinExistence type="predicted"/>
<protein>
    <submittedName>
        <fullName evidence="2">YdcF family protein</fullName>
    </submittedName>
</protein>
<dbReference type="Pfam" id="PF02698">
    <property type="entry name" value="DUF218"/>
    <property type="match status" value="1"/>
</dbReference>
<dbReference type="GO" id="GO:0043164">
    <property type="term" value="P:Gram-negative-bacterium-type cell wall biogenesis"/>
    <property type="evidence" value="ECO:0007669"/>
    <property type="project" value="TreeGrafter"/>
</dbReference>
<sequence length="190" mass="20473">MKKWIALTAVIAALCGAGYYLLGAEINKGASSTADGTNDYLIILGAKVRHTGEPSLSLQARLETATAYLHDYPHVKVIVSGGQGRDEPATEASVMADYLIEKGIAAERILLEEASTSTYENLLFSKELLPADIATITIASNDYHLQRAKFLAEVVGLEADVLAANTPTSVEAKSRMRERLALLKTYVFGK</sequence>
<dbReference type="GO" id="GO:0000270">
    <property type="term" value="P:peptidoglycan metabolic process"/>
    <property type="evidence" value="ECO:0007669"/>
    <property type="project" value="TreeGrafter"/>
</dbReference>
<evidence type="ECO:0000259" key="1">
    <source>
        <dbReference type="Pfam" id="PF02698"/>
    </source>
</evidence>
<reference evidence="2 3" key="1">
    <citation type="submission" date="2023-03" db="EMBL/GenBank/DDBJ databases">
        <title>Bacillus Genome Sequencing.</title>
        <authorList>
            <person name="Dunlap C."/>
        </authorList>
    </citation>
    <scope>NUCLEOTIDE SEQUENCE [LARGE SCALE GENOMIC DNA]</scope>
    <source>
        <strain evidence="2 3">B-59205</strain>
    </source>
</reference>
<dbReference type="PANTHER" id="PTHR30336">
    <property type="entry name" value="INNER MEMBRANE PROTEIN, PROBABLE PERMEASE"/>
    <property type="match status" value="1"/>
</dbReference>
<dbReference type="GO" id="GO:0005886">
    <property type="term" value="C:plasma membrane"/>
    <property type="evidence" value="ECO:0007669"/>
    <property type="project" value="TreeGrafter"/>
</dbReference>
<dbReference type="CDD" id="cd06259">
    <property type="entry name" value="YdcF-like"/>
    <property type="match status" value="1"/>
</dbReference>
<dbReference type="Proteomes" id="UP001344888">
    <property type="component" value="Unassembled WGS sequence"/>
</dbReference>
<name>A0AAW9NNU6_9BACL</name>
<dbReference type="InterPro" id="IPR003848">
    <property type="entry name" value="DUF218"/>
</dbReference>
<accession>A0AAW9NNU6</accession>
<dbReference type="AlphaFoldDB" id="A0AAW9NNU6"/>
<dbReference type="InterPro" id="IPR051599">
    <property type="entry name" value="Cell_Envelope_Assoc"/>
</dbReference>
<evidence type="ECO:0000313" key="3">
    <source>
        <dbReference type="Proteomes" id="UP001344888"/>
    </source>
</evidence>
<keyword evidence="3" id="KW-1185">Reference proteome</keyword>
<evidence type="ECO:0000313" key="2">
    <source>
        <dbReference type="EMBL" id="MEC1177389.1"/>
    </source>
</evidence>
<dbReference type="EMBL" id="JARSFG010000003">
    <property type="protein sequence ID" value="MEC1177389.1"/>
    <property type="molecule type" value="Genomic_DNA"/>
</dbReference>
<organism evidence="2 3">
    <name type="scientific">Metasolibacillus meyeri</name>
    <dbReference type="NCBI Taxonomy" id="1071052"/>
    <lineage>
        <taxon>Bacteria</taxon>
        <taxon>Bacillati</taxon>
        <taxon>Bacillota</taxon>
        <taxon>Bacilli</taxon>
        <taxon>Bacillales</taxon>
        <taxon>Caryophanaceae</taxon>
        <taxon>Metasolibacillus</taxon>
    </lineage>
</organism>
<dbReference type="PANTHER" id="PTHR30336:SF4">
    <property type="entry name" value="ENVELOPE BIOGENESIS FACTOR ELYC"/>
    <property type="match status" value="1"/>
</dbReference>
<dbReference type="RefSeq" id="WP_326121714.1">
    <property type="nucleotide sequence ID" value="NZ_JARSFG010000003.1"/>
</dbReference>
<dbReference type="Gene3D" id="3.40.50.620">
    <property type="entry name" value="HUPs"/>
    <property type="match status" value="1"/>
</dbReference>
<gene>
    <name evidence="2" type="ORF">P9B03_02735</name>
</gene>